<accession>A0AAV6VW69</accession>
<comment type="caution">
    <text evidence="1">The sequence shown here is derived from an EMBL/GenBank/DDBJ whole genome shotgun (WGS) entry which is preliminary data.</text>
</comment>
<sequence>MTAQKNTTTAEETIFYDITSTGYPRVSYYMIRLVGIIPEDESHNTDVLFCCRNENYIYGETFGTKVTIEYEWDTFLRRCLTWSLGGAAVTGQLLLRENFLIGWRVDFYHRLVVSSTFGRNTELLSTFENDEYIFLGVKRSDFLLRYLCSCNKDNY</sequence>
<gene>
    <name evidence="1" type="ORF">JTE90_001257</name>
</gene>
<protein>
    <submittedName>
        <fullName evidence="1">Uncharacterized protein</fullName>
    </submittedName>
</protein>
<evidence type="ECO:0000313" key="2">
    <source>
        <dbReference type="Proteomes" id="UP000827092"/>
    </source>
</evidence>
<dbReference type="AlphaFoldDB" id="A0AAV6VW69"/>
<evidence type="ECO:0000313" key="1">
    <source>
        <dbReference type="EMBL" id="KAG8200027.1"/>
    </source>
</evidence>
<organism evidence="1 2">
    <name type="scientific">Oedothorax gibbosus</name>
    <dbReference type="NCBI Taxonomy" id="931172"/>
    <lineage>
        <taxon>Eukaryota</taxon>
        <taxon>Metazoa</taxon>
        <taxon>Ecdysozoa</taxon>
        <taxon>Arthropoda</taxon>
        <taxon>Chelicerata</taxon>
        <taxon>Arachnida</taxon>
        <taxon>Araneae</taxon>
        <taxon>Araneomorphae</taxon>
        <taxon>Entelegynae</taxon>
        <taxon>Araneoidea</taxon>
        <taxon>Linyphiidae</taxon>
        <taxon>Erigoninae</taxon>
        <taxon>Oedothorax</taxon>
    </lineage>
</organism>
<dbReference type="Proteomes" id="UP000827092">
    <property type="component" value="Unassembled WGS sequence"/>
</dbReference>
<keyword evidence="2" id="KW-1185">Reference proteome</keyword>
<proteinExistence type="predicted"/>
<dbReference type="EMBL" id="JAFNEN010000021">
    <property type="protein sequence ID" value="KAG8200027.1"/>
    <property type="molecule type" value="Genomic_DNA"/>
</dbReference>
<reference evidence="1 2" key="1">
    <citation type="journal article" date="2022" name="Nat. Ecol. Evol.">
        <title>A masculinizing supergene underlies an exaggerated male reproductive morph in a spider.</title>
        <authorList>
            <person name="Hendrickx F."/>
            <person name="De Corte Z."/>
            <person name="Sonet G."/>
            <person name="Van Belleghem S.M."/>
            <person name="Kostlbacher S."/>
            <person name="Vangestel C."/>
        </authorList>
    </citation>
    <scope>NUCLEOTIDE SEQUENCE [LARGE SCALE GENOMIC DNA]</scope>
    <source>
        <strain evidence="1">W744_W776</strain>
    </source>
</reference>
<name>A0AAV6VW69_9ARAC</name>